<reference evidence="4 5" key="1">
    <citation type="submission" date="2024-05" db="EMBL/GenBank/DDBJ databases">
        <title>The nuclear and mitochondrial genome assemblies of Tetragonisca angustula (Apidae: Meliponini), a tiny yet remarkable pollinator in the Neotropics.</title>
        <authorList>
            <person name="Ferrari R."/>
            <person name="Ricardo P.C."/>
            <person name="Dias F.C."/>
            <person name="Araujo N.S."/>
            <person name="Soares D.O."/>
            <person name="Zhou Q.-S."/>
            <person name="Zhu C.-D."/>
            <person name="Coutinho L."/>
            <person name="Airas M.C."/>
            <person name="Batista T.M."/>
        </authorList>
    </citation>
    <scope>NUCLEOTIDE SEQUENCE [LARGE SCALE GENOMIC DNA]</scope>
    <source>
        <strain evidence="4">ASF017062</strain>
        <tissue evidence="4">Abdomen</tissue>
    </source>
</reference>
<comment type="caution">
    <text evidence="4">The sequence shown here is derived from an EMBL/GenBank/DDBJ whole genome shotgun (WGS) entry which is preliminary data.</text>
</comment>
<dbReference type="GO" id="GO:0005737">
    <property type="term" value="C:cytoplasm"/>
    <property type="evidence" value="ECO:0007669"/>
    <property type="project" value="TreeGrafter"/>
</dbReference>
<dbReference type="AlphaFoldDB" id="A0AAW0ZKE6"/>
<name>A0AAW0ZKE6_9HYME</name>
<dbReference type="GO" id="GO:0004089">
    <property type="term" value="F:carbonate dehydratase activity"/>
    <property type="evidence" value="ECO:0007669"/>
    <property type="project" value="InterPro"/>
</dbReference>
<gene>
    <name evidence="4" type="ORF">QLX08_008438</name>
</gene>
<protein>
    <recommendedName>
        <fullName evidence="3">Alpha-carbonic anhydrase domain-containing protein</fullName>
    </recommendedName>
</protein>
<sequence>MDFKYFTLLLIFFHHTGLSEITASDDWSYLGDNGPEHWPGLCMNGEKQSPINIATEDTVKIDLGELKFIRYDFAFQSKITNNGHSVQVQLCCVPIHLEGANLPSTYILEQIHFHWPAEHTIDNNRDALELHFVHYNEQYSNASMASQHENGIAVVATLFEVNSENNLEIMSILKATELVSNAVGETTALMETKIIPYLLLPKDHTTYYHYDGSLTTPGCQETVMWYILTEKLSISEQQLSIFKSVGTNNGTLNFNHRPTQTVGERTIYHQLDGYSVATIHLSNLVNVCFSLLLSKLLYFK</sequence>
<dbReference type="Gene3D" id="3.10.200.10">
    <property type="entry name" value="Alpha carbonic anhydrase"/>
    <property type="match status" value="1"/>
</dbReference>
<dbReference type="InterPro" id="IPR023561">
    <property type="entry name" value="Carbonic_anhydrase_a-class"/>
</dbReference>
<dbReference type="GO" id="GO:0008270">
    <property type="term" value="F:zinc ion binding"/>
    <property type="evidence" value="ECO:0007669"/>
    <property type="project" value="InterPro"/>
</dbReference>
<dbReference type="PANTHER" id="PTHR18952">
    <property type="entry name" value="CARBONIC ANHYDRASE"/>
    <property type="match status" value="1"/>
</dbReference>
<keyword evidence="2" id="KW-0732">Signal</keyword>
<dbReference type="PROSITE" id="PS51144">
    <property type="entry name" value="ALPHA_CA_2"/>
    <property type="match status" value="1"/>
</dbReference>
<evidence type="ECO:0000259" key="3">
    <source>
        <dbReference type="PROSITE" id="PS51144"/>
    </source>
</evidence>
<feature type="chain" id="PRO_5043979480" description="Alpha-carbonic anhydrase domain-containing protein" evidence="2">
    <location>
        <begin position="20"/>
        <end position="300"/>
    </location>
</feature>
<dbReference type="SMART" id="SM01057">
    <property type="entry name" value="Carb_anhydrase"/>
    <property type="match status" value="1"/>
</dbReference>
<dbReference type="InterPro" id="IPR001148">
    <property type="entry name" value="CA_dom"/>
</dbReference>
<dbReference type="Proteomes" id="UP001432146">
    <property type="component" value="Unassembled WGS sequence"/>
</dbReference>
<evidence type="ECO:0000256" key="2">
    <source>
        <dbReference type="SAM" id="SignalP"/>
    </source>
</evidence>
<accession>A0AAW0ZKE6</accession>
<organism evidence="4 5">
    <name type="scientific">Tetragonisca angustula</name>
    <dbReference type="NCBI Taxonomy" id="166442"/>
    <lineage>
        <taxon>Eukaryota</taxon>
        <taxon>Metazoa</taxon>
        <taxon>Ecdysozoa</taxon>
        <taxon>Arthropoda</taxon>
        <taxon>Hexapoda</taxon>
        <taxon>Insecta</taxon>
        <taxon>Pterygota</taxon>
        <taxon>Neoptera</taxon>
        <taxon>Endopterygota</taxon>
        <taxon>Hymenoptera</taxon>
        <taxon>Apocrita</taxon>
        <taxon>Aculeata</taxon>
        <taxon>Apoidea</taxon>
        <taxon>Anthophila</taxon>
        <taxon>Apidae</taxon>
        <taxon>Tetragonisca</taxon>
    </lineage>
</organism>
<evidence type="ECO:0000256" key="1">
    <source>
        <dbReference type="ARBA" id="ARBA00010718"/>
    </source>
</evidence>
<keyword evidence="5" id="KW-1185">Reference proteome</keyword>
<dbReference type="EMBL" id="JAWNGG020000181">
    <property type="protein sequence ID" value="KAK9298115.1"/>
    <property type="molecule type" value="Genomic_DNA"/>
</dbReference>
<dbReference type="PANTHER" id="PTHR18952:SF270">
    <property type="entry name" value="CARBONIC ANHYDRASE"/>
    <property type="match status" value="1"/>
</dbReference>
<dbReference type="SUPFAM" id="SSF51069">
    <property type="entry name" value="Carbonic anhydrase"/>
    <property type="match status" value="1"/>
</dbReference>
<feature type="domain" description="Alpha-carbonic anhydrase" evidence="3">
    <location>
        <begin position="25"/>
        <end position="271"/>
    </location>
</feature>
<proteinExistence type="inferred from homology"/>
<comment type="similarity">
    <text evidence="1">Belongs to the alpha-carbonic anhydrase family.</text>
</comment>
<dbReference type="CDD" id="cd00326">
    <property type="entry name" value="alpha_CA"/>
    <property type="match status" value="1"/>
</dbReference>
<feature type="signal peptide" evidence="2">
    <location>
        <begin position="1"/>
        <end position="19"/>
    </location>
</feature>
<dbReference type="InterPro" id="IPR036398">
    <property type="entry name" value="CA_dom_sf"/>
</dbReference>
<evidence type="ECO:0000313" key="4">
    <source>
        <dbReference type="EMBL" id="KAK9298115.1"/>
    </source>
</evidence>
<evidence type="ECO:0000313" key="5">
    <source>
        <dbReference type="Proteomes" id="UP001432146"/>
    </source>
</evidence>
<dbReference type="Pfam" id="PF00194">
    <property type="entry name" value="Carb_anhydrase"/>
    <property type="match status" value="1"/>
</dbReference>